<dbReference type="PANTHER" id="PTHR47481:SF31">
    <property type="entry name" value="OS01G0873500 PROTEIN"/>
    <property type="match status" value="1"/>
</dbReference>
<dbReference type="Pfam" id="PF14223">
    <property type="entry name" value="Retrotran_gag_2"/>
    <property type="match status" value="1"/>
</dbReference>
<comment type="caution">
    <text evidence="1">The sequence shown here is derived from an EMBL/GenBank/DDBJ whole genome shotgun (WGS) entry which is preliminary data.</text>
</comment>
<name>A0A9P5YHS7_9AGAR</name>
<dbReference type="AlphaFoldDB" id="A0A9P5YHS7"/>
<feature type="non-terminal residue" evidence="1">
    <location>
        <position position="1"/>
    </location>
</feature>
<reference evidence="1" key="1">
    <citation type="submission" date="2020-11" db="EMBL/GenBank/DDBJ databases">
        <authorList>
            <consortium name="DOE Joint Genome Institute"/>
            <person name="Ahrendt S."/>
            <person name="Riley R."/>
            <person name="Andreopoulos W."/>
            <person name="Labutti K."/>
            <person name="Pangilinan J."/>
            <person name="Ruiz-Duenas F.J."/>
            <person name="Barrasa J.M."/>
            <person name="Sanchez-Garcia M."/>
            <person name="Camarero S."/>
            <person name="Miyauchi S."/>
            <person name="Serrano A."/>
            <person name="Linde D."/>
            <person name="Babiker R."/>
            <person name="Drula E."/>
            <person name="Ayuso-Fernandez I."/>
            <person name="Pacheco R."/>
            <person name="Padilla G."/>
            <person name="Ferreira P."/>
            <person name="Barriuso J."/>
            <person name="Kellner H."/>
            <person name="Castanera R."/>
            <person name="Alfaro M."/>
            <person name="Ramirez L."/>
            <person name="Pisabarro A.G."/>
            <person name="Kuo A."/>
            <person name="Tritt A."/>
            <person name="Lipzen A."/>
            <person name="He G."/>
            <person name="Yan M."/>
            <person name="Ng V."/>
            <person name="Cullen D."/>
            <person name="Martin F."/>
            <person name="Rosso M.-N."/>
            <person name="Henrissat B."/>
            <person name="Hibbett D."/>
            <person name="Martinez A.T."/>
            <person name="Grigoriev I.V."/>
        </authorList>
    </citation>
    <scope>NUCLEOTIDE SEQUENCE</scope>
    <source>
        <strain evidence="1">CIRM-BRFM 674</strain>
    </source>
</reference>
<evidence type="ECO:0000313" key="1">
    <source>
        <dbReference type="EMBL" id="KAF9470133.1"/>
    </source>
</evidence>
<proteinExistence type="predicted"/>
<evidence type="ECO:0000313" key="2">
    <source>
        <dbReference type="Proteomes" id="UP000807469"/>
    </source>
</evidence>
<gene>
    <name evidence="1" type="ORF">BDN70DRAFT_763253</name>
</gene>
<accession>A0A9P5YHS7</accession>
<dbReference type="OrthoDB" id="3269759at2759"/>
<sequence length="102" mass="11631">WRQGEAIVKQQIAASIPDSLFMKIRGEGTALNIWKSLSDTFQSKSRMVAMDLRRRLQQERCSENGNIRAHFAKLRTMREDLAVLGHSLSEDELYTIILGSLP</sequence>
<organism evidence="1 2">
    <name type="scientific">Pholiota conissans</name>
    <dbReference type="NCBI Taxonomy" id="109636"/>
    <lineage>
        <taxon>Eukaryota</taxon>
        <taxon>Fungi</taxon>
        <taxon>Dikarya</taxon>
        <taxon>Basidiomycota</taxon>
        <taxon>Agaricomycotina</taxon>
        <taxon>Agaricomycetes</taxon>
        <taxon>Agaricomycetidae</taxon>
        <taxon>Agaricales</taxon>
        <taxon>Agaricineae</taxon>
        <taxon>Strophariaceae</taxon>
        <taxon>Pholiota</taxon>
    </lineage>
</organism>
<protein>
    <submittedName>
        <fullName evidence="1">Uncharacterized protein</fullName>
    </submittedName>
</protein>
<dbReference type="PANTHER" id="PTHR47481">
    <property type="match status" value="1"/>
</dbReference>
<keyword evidence="2" id="KW-1185">Reference proteome</keyword>
<dbReference type="Proteomes" id="UP000807469">
    <property type="component" value="Unassembled WGS sequence"/>
</dbReference>
<dbReference type="EMBL" id="MU156259">
    <property type="protein sequence ID" value="KAF9470133.1"/>
    <property type="molecule type" value="Genomic_DNA"/>
</dbReference>
<feature type="non-terminal residue" evidence="1">
    <location>
        <position position="102"/>
    </location>
</feature>